<dbReference type="PANTHER" id="PTHR42913">
    <property type="entry name" value="APOPTOSIS-INDUCING FACTOR 1"/>
    <property type="match status" value="1"/>
</dbReference>
<sequence>MPAHVVVVGGGFAGLYAARGLARAPVRITLVDRRNHHLFQPLLYQVATAALNPGDIAEPIRHVLSRQRNARVLLAEGAAVEPDARRLRLADGLALDYDYLVLAAGATHSYFGHDEWSRFAPGLKTLEDAEEIRRRVLTAFERAEADPDRQRREALLTFVVIGGGPTGVELAGALAEIARYTIPRDFRTVATERARVILVEGNDRVLPALPPSLSAAAQRDLERLGVHVWTGKRVTGVDPRGVQIGEERVAARTVLWAAGVAGAPLARTLGVPLDAAGRVLVNPDLTVPGHEEIYVVGDLAAARKRSGEPIPGVAPAAIQQGKHAARNLVATLRGRPRTPFVYFDKGVMATVGRGRAVAGFWRIRMTGILAWFAWLFIHIWFLVDFRNRAAVMFQWLWHYLTFKRGTRLILETPEEERFRAVVGVAPPDLDGWPPNESDTERIVA</sequence>
<dbReference type="PRINTS" id="PR00411">
    <property type="entry name" value="PNDRDTASEI"/>
</dbReference>
<name>A0ABM7WPE0_9BACT</name>
<evidence type="ECO:0000313" key="8">
    <source>
        <dbReference type="EMBL" id="BDG01337.1"/>
    </source>
</evidence>
<dbReference type="InterPro" id="IPR036188">
    <property type="entry name" value="FAD/NAD-bd_sf"/>
</dbReference>
<dbReference type="EMBL" id="AP025591">
    <property type="protein sequence ID" value="BDG01337.1"/>
    <property type="molecule type" value="Genomic_DNA"/>
</dbReference>
<evidence type="ECO:0000256" key="4">
    <source>
        <dbReference type="ARBA" id="ARBA00022827"/>
    </source>
</evidence>
<comment type="cofactor">
    <cofactor evidence="1">
        <name>FAD</name>
        <dbReference type="ChEBI" id="CHEBI:57692"/>
    </cofactor>
</comment>
<dbReference type="Proteomes" id="UP001162891">
    <property type="component" value="Chromosome"/>
</dbReference>
<reference evidence="9" key="1">
    <citation type="journal article" date="2022" name="Int. J. Syst. Evol. Microbiol.">
        <title>Anaeromyxobacter oryzae sp. nov., Anaeromyxobacter diazotrophicus sp. nov. and Anaeromyxobacter paludicola sp. nov., isolated from paddy soils.</title>
        <authorList>
            <person name="Itoh H."/>
            <person name="Xu Z."/>
            <person name="Mise K."/>
            <person name="Masuda Y."/>
            <person name="Ushijima N."/>
            <person name="Hayakawa C."/>
            <person name="Shiratori Y."/>
            <person name="Senoo K."/>
        </authorList>
    </citation>
    <scope>NUCLEOTIDE SEQUENCE [LARGE SCALE GENOMIC DNA]</scope>
    <source>
        <strain evidence="9">Red232</strain>
    </source>
</reference>
<keyword evidence="4" id="KW-0274">FAD</keyword>
<keyword evidence="9" id="KW-1185">Reference proteome</keyword>
<dbReference type="Gene3D" id="3.50.50.100">
    <property type="match status" value="1"/>
</dbReference>
<gene>
    <name evidence="8" type="primary">ndh_1</name>
    <name evidence="8" type="ORF">AMOR_03330</name>
</gene>
<evidence type="ECO:0000313" key="9">
    <source>
        <dbReference type="Proteomes" id="UP001162891"/>
    </source>
</evidence>
<keyword evidence="6" id="KW-0472">Membrane</keyword>
<proteinExistence type="inferred from homology"/>
<dbReference type="PRINTS" id="PR00368">
    <property type="entry name" value="FADPNR"/>
</dbReference>
<feature type="transmembrane region" description="Helical" evidence="6">
    <location>
        <begin position="361"/>
        <end position="383"/>
    </location>
</feature>
<evidence type="ECO:0000256" key="3">
    <source>
        <dbReference type="ARBA" id="ARBA00022630"/>
    </source>
</evidence>
<dbReference type="InterPro" id="IPR023753">
    <property type="entry name" value="FAD/NAD-binding_dom"/>
</dbReference>
<organism evidence="8 9">
    <name type="scientific">Anaeromyxobacter oryzae</name>
    <dbReference type="NCBI Taxonomy" id="2918170"/>
    <lineage>
        <taxon>Bacteria</taxon>
        <taxon>Pseudomonadati</taxon>
        <taxon>Myxococcota</taxon>
        <taxon>Myxococcia</taxon>
        <taxon>Myxococcales</taxon>
        <taxon>Cystobacterineae</taxon>
        <taxon>Anaeromyxobacteraceae</taxon>
        <taxon>Anaeromyxobacter</taxon>
    </lineage>
</organism>
<dbReference type="InterPro" id="IPR051169">
    <property type="entry name" value="NADH-Q_oxidoreductase"/>
</dbReference>
<dbReference type="Pfam" id="PF07992">
    <property type="entry name" value="Pyr_redox_2"/>
    <property type="match status" value="1"/>
</dbReference>
<evidence type="ECO:0000256" key="2">
    <source>
        <dbReference type="ARBA" id="ARBA00005272"/>
    </source>
</evidence>
<keyword evidence="5" id="KW-0560">Oxidoreductase</keyword>
<evidence type="ECO:0000256" key="5">
    <source>
        <dbReference type="ARBA" id="ARBA00023002"/>
    </source>
</evidence>
<accession>A0ABM7WPE0</accession>
<protein>
    <submittedName>
        <fullName evidence="8">NADH dehydrogenase</fullName>
    </submittedName>
</protein>
<evidence type="ECO:0000259" key="7">
    <source>
        <dbReference type="Pfam" id="PF07992"/>
    </source>
</evidence>
<keyword evidence="6" id="KW-1133">Transmembrane helix</keyword>
<comment type="similarity">
    <text evidence="2">Belongs to the NADH dehydrogenase family.</text>
</comment>
<feature type="domain" description="FAD/NAD(P)-binding" evidence="7">
    <location>
        <begin position="4"/>
        <end position="321"/>
    </location>
</feature>
<evidence type="ECO:0000256" key="1">
    <source>
        <dbReference type="ARBA" id="ARBA00001974"/>
    </source>
</evidence>
<dbReference type="SUPFAM" id="SSF51905">
    <property type="entry name" value="FAD/NAD(P)-binding domain"/>
    <property type="match status" value="1"/>
</dbReference>
<dbReference type="PANTHER" id="PTHR42913:SF3">
    <property type="entry name" value="64 KDA MITOCHONDRIAL NADH DEHYDROGENASE (EUROFUNG)"/>
    <property type="match status" value="1"/>
</dbReference>
<evidence type="ECO:0000256" key="6">
    <source>
        <dbReference type="SAM" id="Phobius"/>
    </source>
</evidence>
<keyword evidence="3" id="KW-0285">Flavoprotein</keyword>
<keyword evidence="6" id="KW-0812">Transmembrane</keyword>